<comment type="subcellular location">
    <subcellularLocation>
        <location evidence="6">Cell membrane</location>
        <topology evidence="6">Multi-pass membrane protein</topology>
    </subcellularLocation>
    <subcellularLocation>
        <location evidence="1">Membrane</location>
        <topology evidence="1">Multi-pass membrane protein</topology>
    </subcellularLocation>
</comment>
<evidence type="ECO:0000256" key="7">
    <source>
        <dbReference type="SAM" id="Phobius"/>
    </source>
</evidence>
<dbReference type="InterPro" id="IPR013833">
    <property type="entry name" value="Cyt_c_oxidase_su3_a-hlx"/>
</dbReference>
<dbReference type="GO" id="GO:0004129">
    <property type="term" value="F:cytochrome-c oxidase activity"/>
    <property type="evidence" value="ECO:0007669"/>
    <property type="project" value="InterPro"/>
</dbReference>
<dbReference type="InterPro" id="IPR035973">
    <property type="entry name" value="Cyt_c_oxidase_su3-like_sf"/>
</dbReference>
<dbReference type="EMBL" id="JFYZ01000005">
    <property type="protein sequence ID" value="EZP82939.1"/>
    <property type="molecule type" value="Genomic_DNA"/>
</dbReference>
<dbReference type="AlphaFoldDB" id="A0A031K167"/>
<name>A0A031K167_9SPHN</name>
<organism evidence="9 10">
    <name type="scientific">Novosphingobium resinovorum</name>
    <dbReference type="NCBI Taxonomy" id="158500"/>
    <lineage>
        <taxon>Bacteria</taxon>
        <taxon>Pseudomonadati</taxon>
        <taxon>Pseudomonadota</taxon>
        <taxon>Alphaproteobacteria</taxon>
        <taxon>Sphingomonadales</taxon>
        <taxon>Sphingomonadaceae</taxon>
        <taxon>Novosphingobium</taxon>
    </lineage>
</organism>
<evidence type="ECO:0000256" key="2">
    <source>
        <dbReference type="ARBA" id="ARBA00010581"/>
    </source>
</evidence>
<evidence type="ECO:0000313" key="10">
    <source>
        <dbReference type="Proteomes" id="UP000024329"/>
    </source>
</evidence>
<dbReference type="PANTHER" id="PTHR11403">
    <property type="entry name" value="CYTOCHROME C OXIDASE SUBUNIT III"/>
    <property type="match status" value="1"/>
</dbReference>
<evidence type="ECO:0000256" key="6">
    <source>
        <dbReference type="RuleBase" id="RU003376"/>
    </source>
</evidence>
<evidence type="ECO:0000313" key="9">
    <source>
        <dbReference type="EMBL" id="EZP82939.1"/>
    </source>
</evidence>
<keyword evidence="4 7" id="KW-1133">Transmembrane helix</keyword>
<dbReference type="PANTHER" id="PTHR11403:SF6">
    <property type="entry name" value="NITRIC OXIDE REDUCTASE SUBUNIT E"/>
    <property type="match status" value="1"/>
</dbReference>
<sequence length="199" mass="22061">MHGQPGAGNLRERDRTLPGDPGVFFFITADMAMFAVFFLLFMVGQFQDPEGYRASRAALDPVLGLTNTLILVFSGWWMVRAVEAGREGDWRHARTRVLAAMLFGSAFALTKGYEYYAKVSAGITLTSSEFFGYYFAFTGIHFLHFVLGIGVLAVTAGKLTKPEGTKTLVWLESAAAYWHMVDLLWMVLFPMLYLAGGTS</sequence>
<dbReference type="eggNOG" id="COG1845">
    <property type="taxonomic scope" value="Bacteria"/>
</dbReference>
<reference evidence="9 10" key="1">
    <citation type="submission" date="2014-03" db="EMBL/GenBank/DDBJ databases">
        <title>Whole genome sequence of Novosphingobium resinovorum KF1.</title>
        <authorList>
            <person name="Gan H.M."/>
            <person name="Gan H.Y."/>
            <person name="Chew T.H."/>
            <person name="Savka M.A."/>
        </authorList>
    </citation>
    <scope>NUCLEOTIDE SEQUENCE [LARGE SCALE GENOMIC DNA]</scope>
    <source>
        <strain evidence="9 10">KF1</strain>
    </source>
</reference>
<dbReference type="PROSITE" id="PS50253">
    <property type="entry name" value="COX3"/>
    <property type="match status" value="1"/>
</dbReference>
<evidence type="ECO:0000256" key="5">
    <source>
        <dbReference type="ARBA" id="ARBA00023136"/>
    </source>
</evidence>
<keyword evidence="5 7" id="KW-0472">Membrane</keyword>
<feature type="transmembrane region" description="Helical" evidence="7">
    <location>
        <begin position="176"/>
        <end position="195"/>
    </location>
</feature>
<accession>A0A031K167</accession>
<dbReference type="Pfam" id="PF00510">
    <property type="entry name" value="COX3"/>
    <property type="match status" value="1"/>
</dbReference>
<feature type="domain" description="Heme-copper oxidase subunit III family profile" evidence="8">
    <location>
        <begin position="22"/>
        <end position="197"/>
    </location>
</feature>
<protein>
    <recommendedName>
        <fullName evidence="8">Heme-copper oxidase subunit III family profile domain-containing protein</fullName>
    </recommendedName>
</protein>
<proteinExistence type="inferred from homology"/>
<feature type="transmembrane region" description="Helical" evidence="7">
    <location>
        <begin position="91"/>
        <end position="110"/>
    </location>
</feature>
<keyword evidence="3 6" id="KW-0812">Transmembrane</keyword>
<dbReference type="SUPFAM" id="SSF81452">
    <property type="entry name" value="Cytochrome c oxidase subunit III-like"/>
    <property type="match status" value="1"/>
</dbReference>
<dbReference type="PATRIC" id="fig|158500.4.peg.1908"/>
<evidence type="ECO:0000256" key="3">
    <source>
        <dbReference type="ARBA" id="ARBA00022692"/>
    </source>
</evidence>
<dbReference type="InterPro" id="IPR000298">
    <property type="entry name" value="Cyt_c_oxidase-like_su3"/>
</dbReference>
<evidence type="ECO:0000256" key="1">
    <source>
        <dbReference type="ARBA" id="ARBA00004141"/>
    </source>
</evidence>
<evidence type="ECO:0000256" key="4">
    <source>
        <dbReference type="ARBA" id="ARBA00022989"/>
    </source>
</evidence>
<dbReference type="Proteomes" id="UP000024329">
    <property type="component" value="Unassembled WGS sequence"/>
</dbReference>
<dbReference type="InterPro" id="IPR024791">
    <property type="entry name" value="Cyt_c/ubiquinol_Oxase_su3"/>
</dbReference>
<feature type="transmembrane region" description="Helical" evidence="7">
    <location>
        <begin position="23"/>
        <end position="46"/>
    </location>
</feature>
<dbReference type="GO" id="GO:0005886">
    <property type="term" value="C:plasma membrane"/>
    <property type="evidence" value="ECO:0007669"/>
    <property type="project" value="UniProtKB-SubCell"/>
</dbReference>
<dbReference type="RefSeq" id="WP_051586795.1">
    <property type="nucleotide sequence ID" value="NZ_CP017076.1"/>
</dbReference>
<evidence type="ECO:0000259" key="8">
    <source>
        <dbReference type="PROSITE" id="PS50253"/>
    </source>
</evidence>
<comment type="similarity">
    <text evidence="2 6">Belongs to the cytochrome c oxidase subunit 3 family.</text>
</comment>
<comment type="caution">
    <text evidence="9">The sequence shown here is derived from an EMBL/GenBank/DDBJ whole genome shotgun (WGS) entry which is preliminary data.</text>
</comment>
<dbReference type="Gene3D" id="1.20.120.80">
    <property type="entry name" value="Cytochrome c oxidase, subunit III, four-helix bundle"/>
    <property type="match status" value="1"/>
</dbReference>
<feature type="transmembrane region" description="Helical" evidence="7">
    <location>
        <begin position="58"/>
        <end position="79"/>
    </location>
</feature>
<feature type="transmembrane region" description="Helical" evidence="7">
    <location>
        <begin position="131"/>
        <end position="156"/>
    </location>
</feature>
<dbReference type="GO" id="GO:0019646">
    <property type="term" value="P:aerobic electron transport chain"/>
    <property type="evidence" value="ECO:0007669"/>
    <property type="project" value="InterPro"/>
</dbReference>
<gene>
    <name evidence="9" type="ORF">BV97_01863</name>
</gene>